<dbReference type="PIRSF" id="PIRSF010219">
    <property type="entry name" value="UCP010219"/>
    <property type="match status" value="1"/>
</dbReference>
<feature type="transmembrane region" description="Helical" evidence="1">
    <location>
        <begin position="152"/>
        <end position="171"/>
    </location>
</feature>
<protein>
    <submittedName>
        <fullName evidence="2">DUF3159 domain-containing protein</fullName>
    </submittedName>
</protein>
<gene>
    <name evidence="2" type="ORF">IV500_20060</name>
</gene>
<accession>A0A931GCE9</accession>
<evidence type="ECO:0000313" key="3">
    <source>
        <dbReference type="Proteomes" id="UP000655366"/>
    </source>
</evidence>
<comment type="caution">
    <text evidence="2">The sequence shown here is derived from an EMBL/GenBank/DDBJ whole genome shotgun (WGS) entry which is preliminary data.</text>
</comment>
<feature type="transmembrane region" description="Helical" evidence="1">
    <location>
        <begin position="109"/>
        <end position="131"/>
    </location>
</feature>
<dbReference type="Proteomes" id="UP000655366">
    <property type="component" value="Unassembled WGS sequence"/>
</dbReference>
<evidence type="ECO:0000256" key="1">
    <source>
        <dbReference type="SAM" id="Phobius"/>
    </source>
</evidence>
<keyword evidence="1" id="KW-0472">Membrane</keyword>
<keyword evidence="1" id="KW-1133">Transmembrane helix</keyword>
<dbReference type="EMBL" id="JADNYM010000035">
    <property type="protein sequence ID" value="MBG0741657.1"/>
    <property type="molecule type" value="Genomic_DNA"/>
</dbReference>
<proteinExistence type="predicted"/>
<dbReference type="InterPro" id="IPR016566">
    <property type="entry name" value="UCP010219"/>
</dbReference>
<feature type="transmembrane region" description="Helical" evidence="1">
    <location>
        <begin position="183"/>
        <end position="200"/>
    </location>
</feature>
<feature type="transmembrane region" description="Helical" evidence="1">
    <location>
        <begin position="72"/>
        <end position="89"/>
    </location>
</feature>
<name>A0A931GCE9_9MICC</name>
<organism evidence="2 3">
    <name type="scientific">Arthrobacter terrae</name>
    <dbReference type="NCBI Taxonomy" id="2935737"/>
    <lineage>
        <taxon>Bacteria</taxon>
        <taxon>Bacillati</taxon>
        <taxon>Actinomycetota</taxon>
        <taxon>Actinomycetes</taxon>
        <taxon>Micrococcales</taxon>
        <taxon>Micrococcaceae</taxon>
        <taxon>Arthrobacter</taxon>
    </lineage>
</organism>
<evidence type="ECO:0000313" key="2">
    <source>
        <dbReference type="EMBL" id="MBG0741657.1"/>
    </source>
</evidence>
<sequence>MAAKSGLTRNDNGQIDLLKAAGGWRGISESVLPGLLFVVVFTITRELNVSLVLSLVVALVFTGARLLKKEPLSQAIAGLIGVGISALISRSTGQAKDYYLAGFFTNAGYMAAMVISILVKWPIMGVVFGYVRNEGLRWRQDSRRVRAYRVATWMLVAVMGLRLVVQIPLYVTDQVAALGSTRLIMGLPLYALGLWLAWLLSRPVPAVPAKDLAADPASPGTAEP</sequence>
<dbReference type="AlphaFoldDB" id="A0A931GCE9"/>
<keyword evidence="1" id="KW-0812">Transmembrane</keyword>
<keyword evidence="3" id="KW-1185">Reference proteome</keyword>
<dbReference type="Pfam" id="PF11361">
    <property type="entry name" value="DUF3159"/>
    <property type="match status" value="1"/>
</dbReference>
<feature type="transmembrane region" description="Helical" evidence="1">
    <location>
        <begin position="34"/>
        <end position="60"/>
    </location>
</feature>
<reference evidence="2 3" key="1">
    <citation type="submission" date="2020-11" db="EMBL/GenBank/DDBJ databases">
        <title>Arthrobacter antarcticus sp. nov., isolated from Antarctic Soil.</title>
        <authorList>
            <person name="Li J."/>
        </authorList>
    </citation>
    <scope>NUCLEOTIDE SEQUENCE [LARGE SCALE GENOMIC DNA]</scope>
    <source>
        <strain evidence="2 3">Z1-20</strain>
    </source>
</reference>